<dbReference type="Gene3D" id="4.10.240.10">
    <property type="entry name" value="Zn(2)-C6 fungal-type DNA-binding domain"/>
    <property type="match status" value="1"/>
</dbReference>
<dbReference type="PANTHER" id="PTHR47655">
    <property type="entry name" value="QUINIC ACID UTILIZATION ACTIVATOR"/>
    <property type="match status" value="1"/>
</dbReference>
<dbReference type="GO" id="GO:0000981">
    <property type="term" value="F:DNA-binding transcription factor activity, RNA polymerase II-specific"/>
    <property type="evidence" value="ECO:0007669"/>
    <property type="project" value="InterPro"/>
</dbReference>
<dbReference type="InterPro" id="IPR036864">
    <property type="entry name" value="Zn2-C6_fun-type_DNA-bd_sf"/>
</dbReference>
<keyword evidence="5" id="KW-1185">Reference proteome</keyword>
<organism evidence="4 5">
    <name type="scientific">Aaosphaeria arxii CBS 175.79</name>
    <dbReference type="NCBI Taxonomy" id="1450172"/>
    <lineage>
        <taxon>Eukaryota</taxon>
        <taxon>Fungi</taxon>
        <taxon>Dikarya</taxon>
        <taxon>Ascomycota</taxon>
        <taxon>Pezizomycotina</taxon>
        <taxon>Dothideomycetes</taxon>
        <taxon>Pleosporomycetidae</taxon>
        <taxon>Pleosporales</taxon>
        <taxon>Pleosporales incertae sedis</taxon>
        <taxon>Aaosphaeria</taxon>
    </lineage>
</organism>
<feature type="compositionally biased region" description="Basic and acidic residues" evidence="2">
    <location>
        <begin position="113"/>
        <end position="125"/>
    </location>
</feature>
<dbReference type="GO" id="GO:0008270">
    <property type="term" value="F:zinc ion binding"/>
    <property type="evidence" value="ECO:0007669"/>
    <property type="project" value="InterPro"/>
</dbReference>
<accession>A0A6A5XG09</accession>
<evidence type="ECO:0000256" key="2">
    <source>
        <dbReference type="SAM" id="MobiDB-lite"/>
    </source>
</evidence>
<name>A0A6A5XG09_9PLEO</name>
<dbReference type="Proteomes" id="UP000799778">
    <property type="component" value="Unassembled WGS sequence"/>
</dbReference>
<proteinExistence type="predicted"/>
<dbReference type="EMBL" id="ML978073">
    <property type="protein sequence ID" value="KAF2011863.1"/>
    <property type="molecule type" value="Genomic_DNA"/>
</dbReference>
<protein>
    <recommendedName>
        <fullName evidence="3">Zn(2)-C6 fungal-type domain-containing protein</fullName>
    </recommendedName>
</protein>
<evidence type="ECO:0000256" key="1">
    <source>
        <dbReference type="ARBA" id="ARBA00023242"/>
    </source>
</evidence>
<dbReference type="SMART" id="SM00066">
    <property type="entry name" value="GAL4"/>
    <property type="match status" value="1"/>
</dbReference>
<gene>
    <name evidence="4" type="ORF">BU24DRAFT_396490</name>
</gene>
<dbReference type="PROSITE" id="PS50048">
    <property type="entry name" value="ZN2_CY6_FUNGAL_2"/>
    <property type="match status" value="1"/>
</dbReference>
<dbReference type="Pfam" id="PF00172">
    <property type="entry name" value="Zn_clus"/>
    <property type="match status" value="1"/>
</dbReference>
<feature type="domain" description="Zn(2)-C6 fungal-type" evidence="3">
    <location>
        <begin position="15"/>
        <end position="44"/>
    </location>
</feature>
<evidence type="ECO:0000259" key="3">
    <source>
        <dbReference type="PROSITE" id="PS50048"/>
    </source>
</evidence>
<dbReference type="OrthoDB" id="4151048at2759"/>
<sequence length="276" mass="30983">MEARQRQIRKRVCKACDRCRLKKSKCSGMAPCNRCKTDDAICIFTRRRNHKDKSYPKGYVEILEQQQAQLVAGLRELYSRLQCGQGWPGPPLSKAESGHPLTHDILDRLDLPLPHSEHQNTHDSSEIDSLEAGSPESLCTVMKPELLESCAPSTEILRSISPDSDLGRPSSLRSSHSGIISERLLRDNNDHTTNKHPTMLPPYDLYDGSQEAPIISQELSMASSLALENEVLDPSTMEYAEWITHQVTKQELFDSRSQLVCTFDAFSGDFSVNDVV</sequence>
<dbReference type="InterPro" id="IPR052783">
    <property type="entry name" value="Metabolic/Drug-Res_Regulator"/>
</dbReference>
<evidence type="ECO:0000313" key="5">
    <source>
        <dbReference type="Proteomes" id="UP000799778"/>
    </source>
</evidence>
<dbReference type="PANTHER" id="PTHR47655:SF3">
    <property type="entry name" value="ZN(II)2CYS6 TRANSCRIPTION FACTOR (EUROFUNG)"/>
    <property type="match status" value="1"/>
</dbReference>
<feature type="region of interest" description="Disordered" evidence="2">
    <location>
        <begin position="113"/>
        <end position="132"/>
    </location>
</feature>
<reference evidence="4" key="1">
    <citation type="journal article" date="2020" name="Stud. Mycol.">
        <title>101 Dothideomycetes genomes: a test case for predicting lifestyles and emergence of pathogens.</title>
        <authorList>
            <person name="Haridas S."/>
            <person name="Albert R."/>
            <person name="Binder M."/>
            <person name="Bloem J."/>
            <person name="Labutti K."/>
            <person name="Salamov A."/>
            <person name="Andreopoulos B."/>
            <person name="Baker S."/>
            <person name="Barry K."/>
            <person name="Bills G."/>
            <person name="Bluhm B."/>
            <person name="Cannon C."/>
            <person name="Castanera R."/>
            <person name="Culley D."/>
            <person name="Daum C."/>
            <person name="Ezra D."/>
            <person name="Gonzalez J."/>
            <person name="Henrissat B."/>
            <person name="Kuo A."/>
            <person name="Liang C."/>
            <person name="Lipzen A."/>
            <person name="Lutzoni F."/>
            <person name="Magnuson J."/>
            <person name="Mondo S."/>
            <person name="Nolan M."/>
            <person name="Ohm R."/>
            <person name="Pangilinan J."/>
            <person name="Park H.-J."/>
            <person name="Ramirez L."/>
            <person name="Alfaro M."/>
            <person name="Sun H."/>
            <person name="Tritt A."/>
            <person name="Yoshinaga Y."/>
            <person name="Zwiers L.-H."/>
            <person name="Turgeon B."/>
            <person name="Goodwin S."/>
            <person name="Spatafora J."/>
            <person name="Crous P."/>
            <person name="Grigoriev I."/>
        </authorList>
    </citation>
    <scope>NUCLEOTIDE SEQUENCE</scope>
    <source>
        <strain evidence="4">CBS 175.79</strain>
    </source>
</reference>
<dbReference type="GeneID" id="54282702"/>
<dbReference type="InterPro" id="IPR001138">
    <property type="entry name" value="Zn2Cys6_DnaBD"/>
</dbReference>
<evidence type="ECO:0000313" key="4">
    <source>
        <dbReference type="EMBL" id="KAF2011863.1"/>
    </source>
</evidence>
<dbReference type="SUPFAM" id="SSF57701">
    <property type="entry name" value="Zn2/Cys6 DNA-binding domain"/>
    <property type="match status" value="1"/>
</dbReference>
<dbReference type="PROSITE" id="PS00463">
    <property type="entry name" value="ZN2_CY6_FUNGAL_1"/>
    <property type="match status" value="1"/>
</dbReference>
<dbReference type="AlphaFoldDB" id="A0A6A5XG09"/>
<dbReference type="CDD" id="cd00067">
    <property type="entry name" value="GAL4"/>
    <property type="match status" value="1"/>
</dbReference>
<dbReference type="RefSeq" id="XP_033380202.1">
    <property type="nucleotide sequence ID" value="XM_033525305.1"/>
</dbReference>
<keyword evidence="1" id="KW-0539">Nucleus</keyword>